<gene>
    <name evidence="1" type="ORF">F5144DRAFT_351296</name>
</gene>
<evidence type="ECO:0000313" key="2">
    <source>
        <dbReference type="Proteomes" id="UP000724584"/>
    </source>
</evidence>
<dbReference type="Proteomes" id="UP000724584">
    <property type="component" value="Unassembled WGS sequence"/>
</dbReference>
<accession>A0ACB7NXM1</accession>
<protein>
    <submittedName>
        <fullName evidence="1">Uncharacterized protein</fullName>
    </submittedName>
</protein>
<proteinExistence type="predicted"/>
<keyword evidence="2" id="KW-1185">Reference proteome</keyword>
<organism evidence="1 2">
    <name type="scientific">Chaetomium tenue</name>
    <dbReference type="NCBI Taxonomy" id="1854479"/>
    <lineage>
        <taxon>Eukaryota</taxon>
        <taxon>Fungi</taxon>
        <taxon>Dikarya</taxon>
        <taxon>Ascomycota</taxon>
        <taxon>Pezizomycotina</taxon>
        <taxon>Sordariomycetes</taxon>
        <taxon>Sordariomycetidae</taxon>
        <taxon>Sordariales</taxon>
        <taxon>Chaetomiaceae</taxon>
        <taxon>Chaetomium</taxon>
    </lineage>
</organism>
<evidence type="ECO:0000313" key="1">
    <source>
        <dbReference type="EMBL" id="KAH6623055.1"/>
    </source>
</evidence>
<name>A0ACB7NXM1_9PEZI</name>
<comment type="caution">
    <text evidence="1">The sequence shown here is derived from an EMBL/GenBank/DDBJ whole genome shotgun (WGS) entry which is preliminary data.</text>
</comment>
<dbReference type="EMBL" id="JAGIZQ010000006">
    <property type="protein sequence ID" value="KAH6623055.1"/>
    <property type="molecule type" value="Genomic_DNA"/>
</dbReference>
<reference evidence="1 2" key="1">
    <citation type="journal article" date="2021" name="Nat. Commun.">
        <title>Genetic determinants of endophytism in the Arabidopsis root mycobiome.</title>
        <authorList>
            <person name="Mesny F."/>
            <person name="Miyauchi S."/>
            <person name="Thiergart T."/>
            <person name="Pickel B."/>
            <person name="Atanasova L."/>
            <person name="Karlsson M."/>
            <person name="Huettel B."/>
            <person name="Barry K.W."/>
            <person name="Haridas S."/>
            <person name="Chen C."/>
            <person name="Bauer D."/>
            <person name="Andreopoulos W."/>
            <person name="Pangilinan J."/>
            <person name="LaButti K."/>
            <person name="Riley R."/>
            <person name="Lipzen A."/>
            <person name="Clum A."/>
            <person name="Drula E."/>
            <person name="Henrissat B."/>
            <person name="Kohler A."/>
            <person name="Grigoriev I.V."/>
            <person name="Martin F.M."/>
            <person name="Hacquard S."/>
        </authorList>
    </citation>
    <scope>NUCLEOTIDE SEQUENCE [LARGE SCALE GENOMIC DNA]</scope>
    <source>
        <strain evidence="1 2">MPI-SDFR-AT-0079</strain>
    </source>
</reference>
<sequence>MEAPNQLNGMGTWRRYKLGQAQFTSWLKQTAEKLLTRKNDGGGKEDEADDNADSTTPQQSRRQKKKAKSAGSSIGITFDTGAGKFVHWSQLEVLAQRVVDNATPDDIPVAALNILRDVVSLRKKSFSFFSSSAKDTDDEKLKQSNANHAHIISVLERVLARLEALVNAGGGSQRRPKSTDNSRVNTSDLSNMFAFLELQTEPDTADDAAADQLEEEAAIEERGAPQKPGKKKGGKKMGKPKKHGTKSERVVTKAKNNTSWVDKFRFGLPGEEEEEDEFDLYMMVYCFFEDFNAIRSHIAERWCDYWYDRSVPLDTLAVVTNAAFELFHQLEYDLVRELRPLSPELARYDFMMSMLFYHYGIDHIDYDSYDDLTEDEQDERIWRDESDWLALESHFTLQRTLEMIPPGKVPMLAPSQRSPTVYGARTLEEWKSFESLVTNQIIIEGAHLKALKVNQQEPPVLPTESLLLLDFQDCLKRNSYNSALIFSLHLWVDIRDIMESDHDKPFEELKTTAAKLKEALEKHNPNKYRKDHDFKRAWIGRLWETKHYMVEDFLFEDKKARFRQIGMQEDPEPFFLLRHEPVWAGLLDFRAKLVYSQLGHEFVLLSSIVDAAACLYHAAREADPDLPHWDDMDRYVDTHQDGSRDGESAAAIIHKYAESGGRKSAQHEKATHPTDSGRPNAAVAVRQSLYQRYAFDERRAPFVDYLGELTAQRLQIERTERQGARNALALLDTNTTDAGEEVGDGTLTIANGVAKATDDEVDFERDSELSQLSPIKMLELLDETVTSQVEGLLTLDYFKLFDESTALLGAVVGGFGPEMENRLGPHNDESPTRFERLPILLSQDLQDSQGSEQETDLINTVVGTCRRVLQGLK</sequence>